<evidence type="ECO:0000313" key="2">
    <source>
        <dbReference type="Proteomes" id="UP001149090"/>
    </source>
</evidence>
<gene>
    <name evidence="1" type="ORF">M0811_09211</name>
</gene>
<protein>
    <submittedName>
        <fullName evidence="1">Uncharacterized protein</fullName>
    </submittedName>
</protein>
<dbReference type="Proteomes" id="UP001149090">
    <property type="component" value="Unassembled WGS sequence"/>
</dbReference>
<sequence length="196" mass="23937">MKIQIKLHSNQSLSRKKQTRAIEKSHHLYKQISSYIYSSFFPSTPSLLPSFEIKKISQNTDSTGWLNYISWKKKNAKIYYFQHKKLYQLPLGNQIDDRINECYLFSGNRFENFQKIPNLFPFHFDQFHHLNFDTIKHFFENFSIAHKYATFNPKTNLYSLFLYRVCLKKNNHYYQYYVFDSNQFFPEFEIEYSIYK</sequence>
<comment type="caution">
    <text evidence="1">The sequence shown here is derived from an EMBL/GenBank/DDBJ whole genome shotgun (WGS) entry which is preliminary data.</text>
</comment>
<keyword evidence="2" id="KW-1185">Reference proteome</keyword>
<accession>A0A9Q0LHM7</accession>
<dbReference type="EMBL" id="JAPDFW010000078">
    <property type="protein sequence ID" value="KAJ5072997.1"/>
    <property type="molecule type" value="Genomic_DNA"/>
</dbReference>
<organism evidence="1 2">
    <name type="scientific">Anaeramoeba ignava</name>
    <name type="common">Anaerobic marine amoeba</name>
    <dbReference type="NCBI Taxonomy" id="1746090"/>
    <lineage>
        <taxon>Eukaryota</taxon>
        <taxon>Metamonada</taxon>
        <taxon>Anaeramoebidae</taxon>
        <taxon>Anaeramoeba</taxon>
    </lineage>
</organism>
<proteinExistence type="predicted"/>
<dbReference type="AlphaFoldDB" id="A0A9Q0LHM7"/>
<evidence type="ECO:0000313" key="1">
    <source>
        <dbReference type="EMBL" id="KAJ5072997.1"/>
    </source>
</evidence>
<name>A0A9Q0LHM7_ANAIG</name>
<reference evidence="1" key="1">
    <citation type="submission" date="2022-10" db="EMBL/GenBank/DDBJ databases">
        <title>Novel sulphate-reducing endosymbionts in the free-living metamonad Anaeramoeba.</title>
        <authorList>
            <person name="Jerlstrom-Hultqvist J."/>
            <person name="Cepicka I."/>
            <person name="Gallot-Lavallee L."/>
            <person name="Salas-Leiva D."/>
            <person name="Curtis B.A."/>
            <person name="Zahonova K."/>
            <person name="Pipaliya S."/>
            <person name="Dacks J."/>
            <person name="Roger A.J."/>
        </authorList>
    </citation>
    <scope>NUCLEOTIDE SEQUENCE</scope>
    <source>
        <strain evidence="1">BMAN</strain>
    </source>
</reference>